<dbReference type="GO" id="GO:0016887">
    <property type="term" value="F:ATP hydrolysis activity"/>
    <property type="evidence" value="ECO:0007669"/>
    <property type="project" value="InterPro"/>
</dbReference>
<dbReference type="GO" id="GO:0071816">
    <property type="term" value="P:tail-anchored membrane protein insertion into ER membrane"/>
    <property type="evidence" value="ECO:0007669"/>
    <property type="project" value="TreeGrafter"/>
</dbReference>
<dbReference type="NCBIfam" id="TIGR00345">
    <property type="entry name" value="GET3_arsA_TRC40"/>
    <property type="match status" value="1"/>
</dbReference>
<keyword evidence="8" id="KW-0862">Zinc</keyword>
<dbReference type="GO" id="GO:0005524">
    <property type="term" value="F:ATP binding"/>
    <property type="evidence" value="ECO:0007669"/>
    <property type="project" value="UniProtKB-UniRule"/>
</dbReference>
<feature type="binding site" evidence="8">
    <location>
        <position position="271"/>
    </location>
    <ligand>
        <name>Zn(2+)</name>
        <dbReference type="ChEBI" id="CHEBI:29105"/>
        <note>ligand shared between dimeric partners</note>
    </ligand>
</feature>
<dbReference type="EMBL" id="CAMPGE010014686">
    <property type="protein sequence ID" value="CAI2373343.1"/>
    <property type="molecule type" value="Genomic_DNA"/>
</dbReference>
<comment type="similarity">
    <text evidence="1 8">Belongs to the arsA ATPase family.</text>
</comment>
<gene>
    <name evidence="10" type="ORF">ECRASSUSDP1_LOCUS14685</name>
</gene>
<comment type="caution">
    <text evidence="10">The sequence shown here is derived from an EMBL/GenBank/DDBJ whole genome shotgun (WGS) entry which is preliminary data.</text>
</comment>
<feature type="binding site" evidence="8">
    <location>
        <begin position="24"/>
        <end position="31"/>
    </location>
    <ligand>
        <name>ATP</name>
        <dbReference type="ChEBI" id="CHEBI:30616"/>
    </ligand>
</feature>
<dbReference type="InterPro" id="IPR016300">
    <property type="entry name" value="ATPase_ArsA/GET3"/>
</dbReference>
<name>A0AAD2CXQ3_EUPCR</name>
<dbReference type="Pfam" id="PF02374">
    <property type="entry name" value="ArsA_ATPase"/>
    <property type="match status" value="1"/>
</dbReference>
<feature type="binding site" evidence="8">
    <location>
        <position position="274"/>
    </location>
    <ligand>
        <name>Zn(2+)</name>
        <dbReference type="ChEBI" id="CHEBI:29105"/>
        <note>ligand shared between dimeric partners</note>
    </ligand>
</feature>
<dbReference type="AlphaFoldDB" id="A0AAD2CXQ3"/>
<feature type="binding site" evidence="8">
    <location>
        <position position="260"/>
    </location>
    <ligand>
        <name>ATP</name>
        <dbReference type="ChEBI" id="CHEBI:30616"/>
    </ligand>
</feature>
<keyword evidence="11" id="KW-1185">Reference proteome</keyword>
<dbReference type="SUPFAM" id="SSF52540">
    <property type="entry name" value="P-loop containing nucleoside triphosphate hydrolases"/>
    <property type="match status" value="1"/>
</dbReference>
<keyword evidence="5 8" id="KW-0378">Hydrolase</keyword>
<evidence type="ECO:0000256" key="5">
    <source>
        <dbReference type="ARBA" id="ARBA00022801"/>
    </source>
</evidence>
<dbReference type="Gene3D" id="3.40.50.300">
    <property type="entry name" value="P-loop containing nucleotide triphosphate hydrolases"/>
    <property type="match status" value="1"/>
</dbReference>
<evidence type="ECO:0000256" key="4">
    <source>
        <dbReference type="ARBA" id="ARBA00022741"/>
    </source>
</evidence>
<protein>
    <recommendedName>
        <fullName evidence="8">ATPase ASNA1 homolog</fullName>
        <ecNumber evidence="8">3.6.-.-</ecNumber>
    </recommendedName>
    <alternativeName>
        <fullName evidence="8">Arsenical pump-driving ATPase homolog</fullName>
    </alternativeName>
    <alternativeName>
        <fullName evidence="8">Arsenite-stimulated ATPase</fullName>
    </alternativeName>
</protein>
<organism evidence="10 11">
    <name type="scientific">Euplotes crassus</name>
    <dbReference type="NCBI Taxonomy" id="5936"/>
    <lineage>
        <taxon>Eukaryota</taxon>
        <taxon>Sar</taxon>
        <taxon>Alveolata</taxon>
        <taxon>Ciliophora</taxon>
        <taxon>Intramacronucleata</taxon>
        <taxon>Spirotrichea</taxon>
        <taxon>Hypotrichia</taxon>
        <taxon>Euplotida</taxon>
        <taxon>Euplotidae</taxon>
        <taxon>Moneuplotes</taxon>
    </lineage>
</organism>
<evidence type="ECO:0000259" key="9">
    <source>
        <dbReference type="Pfam" id="PF02374"/>
    </source>
</evidence>
<evidence type="ECO:0000256" key="6">
    <source>
        <dbReference type="ARBA" id="ARBA00022824"/>
    </source>
</evidence>
<dbReference type="PANTHER" id="PTHR10803">
    <property type="entry name" value="ARSENICAL PUMP-DRIVING ATPASE ARSENITE-TRANSLOCATING ATPASE"/>
    <property type="match status" value="1"/>
</dbReference>
<comment type="subcellular location">
    <subcellularLocation>
        <location evidence="8">Cytoplasm</location>
    </subcellularLocation>
    <subcellularLocation>
        <location evidence="8">Endoplasmic reticulum</location>
    </subcellularLocation>
</comment>
<dbReference type="GO" id="GO:0043529">
    <property type="term" value="C:GET complex"/>
    <property type="evidence" value="ECO:0007669"/>
    <property type="project" value="TreeGrafter"/>
</dbReference>
<proteinExistence type="inferred from homology"/>
<comment type="function">
    <text evidence="8">ATPase required for the post-translational delivery of tail-anchored (TA) proteins to the endoplasmic reticulum. Recognizes and selectively binds the transmembrane domain of TA proteins in the cytosol. This complex then targets to the endoplasmic reticulum by membrane-bound receptors, where the tail-anchored protein is released for insertion. This process is regulated by ATP binding and hydrolysis. ATP binding drives the homodimer towards the closed dimer state, facilitating recognition of newly synthesized TA membrane proteins. ATP hydrolysis is required for insertion. Subsequently, the homodimer reverts towards the open dimer state, lowering its affinity for the membrane-bound receptor, and returning it to the cytosol to initiate a new round of targeting.</text>
</comment>
<dbReference type="EC" id="3.6.-.-" evidence="8"/>
<reference evidence="10" key="1">
    <citation type="submission" date="2023-07" db="EMBL/GenBank/DDBJ databases">
        <authorList>
            <consortium name="AG Swart"/>
            <person name="Singh M."/>
            <person name="Singh A."/>
            <person name="Seah K."/>
            <person name="Emmerich C."/>
        </authorList>
    </citation>
    <scope>NUCLEOTIDE SEQUENCE</scope>
    <source>
        <strain evidence="10">DP1</strain>
    </source>
</reference>
<dbReference type="Proteomes" id="UP001295684">
    <property type="component" value="Unassembled WGS sequence"/>
</dbReference>
<dbReference type="FunFam" id="3.40.50.300:FF:000235">
    <property type="entry name" value="ATPase ASNA1"/>
    <property type="match status" value="1"/>
</dbReference>
<keyword evidence="2 8" id="KW-0813">Transport</keyword>
<dbReference type="InterPro" id="IPR027417">
    <property type="entry name" value="P-loop_NTPase"/>
</dbReference>
<evidence type="ECO:0000256" key="7">
    <source>
        <dbReference type="ARBA" id="ARBA00022840"/>
    </source>
</evidence>
<keyword evidence="7 8" id="KW-0067">ATP-binding</keyword>
<dbReference type="PANTHER" id="PTHR10803:SF3">
    <property type="entry name" value="ATPASE GET3"/>
    <property type="match status" value="1"/>
</dbReference>
<feature type="domain" description="ArsA/GET3 Anion-transporting ATPase-like" evidence="9">
    <location>
        <begin position="17"/>
        <end position="321"/>
    </location>
</feature>
<dbReference type="GO" id="GO:0046872">
    <property type="term" value="F:metal ion binding"/>
    <property type="evidence" value="ECO:0007669"/>
    <property type="project" value="UniProtKB-KW"/>
</dbReference>
<evidence type="ECO:0000256" key="2">
    <source>
        <dbReference type="ARBA" id="ARBA00022448"/>
    </source>
</evidence>
<dbReference type="InterPro" id="IPR027542">
    <property type="entry name" value="ATPase_ArsA/GET3_euk"/>
</dbReference>
<evidence type="ECO:0000256" key="8">
    <source>
        <dbReference type="HAMAP-Rule" id="MF_03112"/>
    </source>
</evidence>
<keyword evidence="6 8" id="KW-0256">Endoplasmic reticulum</keyword>
<feature type="binding site" evidence="8">
    <location>
        <position position="233"/>
    </location>
    <ligand>
        <name>ATP</name>
        <dbReference type="ChEBI" id="CHEBI:30616"/>
    </ligand>
</feature>
<feature type="active site" evidence="8">
    <location>
        <position position="53"/>
    </location>
</feature>
<evidence type="ECO:0000256" key="3">
    <source>
        <dbReference type="ARBA" id="ARBA00022490"/>
    </source>
</evidence>
<comment type="subunit">
    <text evidence="8">Homodimer.</text>
</comment>
<sequence>MEYEPTLANLYENKEYKWIFVGGKGGVGKTTTSSSIGVRMAKERESVLIISTDPAHNLSDAFDQKFSNTPEQVNGFENLYCMEVDPAKSTEDNAFLKSIGVDDGEGEGNLIGDILSSVPGIDEATSFGQVIQMVDSLKFDLVIFDTAPTGHTLRLLNFPNILDKALVKLVQLKEKVGPLLGQLTSMMGGGDSSGGGISAIFDKVEDVKKSIQTVNDQFQDPKKTTFVAVCIPEFLSLFETERLVVELVKFKIDIQNIVVNQVLFPEKDSSCGKCKARSKMQNKYLSQIDDLYDDFHVVRTPLLDQEVRGIENLSNFQSLLFDGYCPEE</sequence>
<dbReference type="InterPro" id="IPR025723">
    <property type="entry name" value="ArsA/GET3_ATPase-like"/>
</dbReference>
<dbReference type="CDD" id="cd02035">
    <property type="entry name" value="ArsA"/>
    <property type="match status" value="1"/>
</dbReference>
<accession>A0AAD2CXQ3</accession>
<evidence type="ECO:0000256" key="1">
    <source>
        <dbReference type="ARBA" id="ARBA00011040"/>
    </source>
</evidence>
<keyword evidence="3 8" id="KW-0963">Cytoplasm</keyword>
<dbReference type="HAMAP" id="MF_03112">
    <property type="entry name" value="Asna1_Get3"/>
    <property type="match status" value="1"/>
</dbReference>
<keyword evidence="4 8" id="KW-0547">Nucleotide-binding</keyword>
<evidence type="ECO:0000313" key="11">
    <source>
        <dbReference type="Proteomes" id="UP001295684"/>
    </source>
</evidence>
<evidence type="ECO:0000313" key="10">
    <source>
        <dbReference type="EMBL" id="CAI2373343.1"/>
    </source>
</evidence>
<keyword evidence="8" id="KW-0479">Metal-binding</keyword>